<sequence>MKMHTAIPTSTAAAPTPTLQRCASRCPPRGRVLPWGGPAAALAITIASLGAFPVAHAAGISNDVIRIGFITDMSGLYSDIDGPAGAEAIRMAIADAGGEINGKKIELLVADHQNKADIASARAREWFDQQHLDLLIGGTSSGTALAMAGVAAEKKKPFFVIGAGASELTNKQCTPYTVHYAYDTIALARGTGSAVVKNGGKSWFFLTADYAFGHALERDTSAVVKKSGGTVVGSVRAPLSTSDFSSFMLQAQASKAQILGLANAGGDFINSVKAAKEFGVTKTMNLAGLLVFINDVHALGLEATQGMYLTAGWYWDQNDASRKWGERFFEKQKRMPSFLQAGDYSAARFYLEGVKATGTDDGDTLMKWFKSNKVNDFFATNGVVREDGRMVHDMYLMQVKKPAESKKPWDYYKVIATLPGDEVYASLAESSCPLVKK</sequence>
<feature type="region of interest" description="Disordered" evidence="3">
    <location>
        <begin position="1"/>
        <end position="21"/>
    </location>
</feature>
<evidence type="ECO:0000256" key="3">
    <source>
        <dbReference type="SAM" id="MobiDB-lite"/>
    </source>
</evidence>
<dbReference type="Pfam" id="PF13458">
    <property type="entry name" value="Peripla_BP_6"/>
    <property type="match status" value="1"/>
</dbReference>
<dbReference type="InterPro" id="IPR051010">
    <property type="entry name" value="BCAA_transport"/>
</dbReference>
<feature type="compositionally biased region" description="Low complexity" evidence="3">
    <location>
        <begin position="1"/>
        <end position="18"/>
    </location>
</feature>
<dbReference type="SUPFAM" id="SSF53822">
    <property type="entry name" value="Periplasmic binding protein-like I"/>
    <property type="match status" value="1"/>
</dbReference>
<comment type="caution">
    <text evidence="5">The sequence shown here is derived from an EMBL/GenBank/DDBJ whole genome shotgun (WGS) entry which is preliminary data.</text>
</comment>
<keyword evidence="6" id="KW-1185">Reference proteome</keyword>
<reference evidence="5 6" key="1">
    <citation type="submission" date="2018-06" db="EMBL/GenBank/DDBJ databases">
        <title>Genomic Encyclopedia of Type Strains, Phase IV (KMG-IV): sequencing the most valuable type-strain genomes for metagenomic binning, comparative biology and taxonomic classification.</title>
        <authorList>
            <person name="Goeker M."/>
        </authorList>
    </citation>
    <scope>NUCLEOTIDE SEQUENCE [LARGE SCALE GENOMIC DNA]</scope>
    <source>
        <strain evidence="5 6">DSM 25520</strain>
    </source>
</reference>
<proteinExistence type="inferred from homology"/>
<gene>
    <name evidence="5" type="ORF">DFR37_101620</name>
</gene>
<protein>
    <submittedName>
        <fullName evidence="5">Amino acid/amide ABC transporter substrate-binding protein (HAAT family)</fullName>
    </submittedName>
</protein>
<evidence type="ECO:0000256" key="1">
    <source>
        <dbReference type="ARBA" id="ARBA00010062"/>
    </source>
</evidence>
<dbReference type="RefSeq" id="WP_242341667.1">
    <property type="nucleotide sequence ID" value="NZ_JACCEU010000001.1"/>
</dbReference>
<comment type="similarity">
    <text evidence="1">Belongs to the leucine-binding protein family.</text>
</comment>
<dbReference type="InterPro" id="IPR028082">
    <property type="entry name" value="Peripla_BP_I"/>
</dbReference>
<accession>A0A366HKM4</accession>
<evidence type="ECO:0000313" key="5">
    <source>
        <dbReference type="EMBL" id="RBP43488.1"/>
    </source>
</evidence>
<evidence type="ECO:0000259" key="4">
    <source>
        <dbReference type="Pfam" id="PF13458"/>
    </source>
</evidence>
<evidence type="ECO:0000313" key="6">
    <source>
        <dbReference type="Proteomes" id="UP000253628"/>
    </source>
</evidence>
<feature type="domain" description="Leucine-binding protein" evidence="4">
    <location>
        <begin position="65"/>
        <end position="400"/>
    </location>
</feature>
<dbReference type="EMBL" id="QNRQ01000001">
    <property type="protein sequence ID" value="RBP43488.1"/>
    <property type="molecule type" value="Genomic_DNA"/>
</dbReference>
<dbReference type="AlphaFoldDB" id="A0A366HKM4"/>
<dbReference type="PANTHER" id="PTHR30483">
    <property type="entry name" value="LEUCINE-SPECIFIC-BINDING PROTEIN"/>
    <property type="match status" value="1"/>
</dbReference>
<organism evidence="5 6">
    <name type="scientific">Eoetvoesiella caeni</name>
    <dbReference type="NCBI Taxonomy" id="645616"/>
    <lineage>
        <taxon>Bacteria</taxon>
        <taxon>Pseudomonadati</taxon>
        <taxon>Pseudomonadota</taxon>
        <taxon>Betaproteobacteria</taxon>
        <taxon>Burkholderiales</taxon>
        <taxon>Alcaligenaceae</taxon>
        <taxon>Eoetvoesiella</taxon>
    </lineage>
</organism>
<name>A0A366HKM4_9BURK</name>
<dbReference type="Proteomes" id="UP000253628">
    <property type="component" value="Unassembled WGS sequence"/>
</dbReference>
<evidence type="ECO:0000256" key="2">
    <source>
        <dbReference type="ARBA" id="ARBA00022729"/>
    </source>
</evidence>
<dbReference type="Gene3D" id="3.40.50.2300">
    <property type="match status" value="2"/>
</dbReference>
<dbReference type="CDD" id="cd06327">
    <property type="entry name" value="PBP1_SBP-like"/>
    <property type="match status" value="1"/>
</dbReference>
<keyword evidence="2" id="KW-0732">Signal</keyword>
<dbReference type="InterPro" id="IPR028081">
    <property type="entry name" value="Leu-bd"/>
</dbReference>
<dbReference type="PANTHER" id="PTHR30483:SF6">
    <property type="entry name" value="PERIPLASMIC BINDING PROTEIN OF ABC TRANSPORTER FOR NATURAL AMINO ACIDS"/>
    <property type="match status" value="1"/>
</dbReference>